<dbReference type="InterPro" id="IPR020843">
    <property type="entry name" value="ER"/>
</dbReference>
<proteinExistence type="inferred from homology"/>
<dbReference type="CDD" id="cd08249">
    <property type="entry name" value="enoyl_reductase_like"/>
    <property type="match status" value="1"/>
</dbReference>
<organism evidence="4 5">
    <name type="scientific">Phialocephala subalpina</name>
    <dbReference type="NCBI Taxonomy" id="576137"/>
    <lineage>
        <taxon>Eukaryota</taxon>
        <taxon>Fungi</taxon>
        <taxon>Dikarya</taxon>
        <taxon>Ascomycota</taxon>
        <taxon>Pezizomycotina</taxon>
        <taxon>Leotiomycetes</taxon>
        <taxon>Helotiales</taxon>
        <taxon>Mollisiaceae</taxon>
        <taxon>Phialocephala</taxon>
        <taxon>Phialocephala fortinii species complex</taxon>
    </lineage>
</organism>
<dbReference type="Proteomes" id="UP000184330">
    <property type="component" value="Unassembled WGS sequence"/>
</dbReference>
<dbReference type="InterPro" id="IPR036291">
    <property type="entry name" value="NAD(P)-bd_dom_sf"/>
</dbReference>
<dbReference type="PANTHER" id="PTHR45348">
    <property type="entry name" value="HYPOTHETICAL OXIDOREDUCTASE (EUROFUNG)"/>
    <property type="match status" value="1"/>
</dbReference>
<evidence type="ECO:0000256" key="2">
    <source>
        <dbReference type="ARBA" id="ARBA00023002"/>
    </source>
</evidence>
<name>A0A1L7XKP5_9HELO</name>
<dbReference type="SMART" id="SM00829">
    <property type="entry name" value="PKS_ER"/>
    <property type="match status" value="1"/>
</dbReference>
<dbReference type="SUPFAM" id="SSF51735">
    <property type="entry name" value="NAD(P)-binding Rossmann-fold domains"/>
    <property type="match status" value="1"/>
</dbReference>
<dbReference type="PANTHER" id="PTHR45348:SF5">
    <property type="entry name" value="OXIDOREDUCTASE, PUTATIVE (AFU_ORTHOLOGUE AFUA_8G01420)-RELATED"/>
    <property type="match status" value="1"/>
</dbReference>
<dbReference type="OrthoDB" id="3233595at2759"/>
<comment type="similarity">
    <text evidence="1">Belongs to the zinc-containing alcohol dehydrogenase family.</text>
</comment>
<dbReference type="Gene3D" id="3.90.180.10">
    <property type="entry name" value="Medium-chain alcohol dehydrogenases, catalytic domain"/>
    <property type="match status" value="1"/>
</dbReference>
<dbReference type="SUPFAM" id="SSF50129">
    <property type="entry name" value="GroES-like"/>
    <property type="match status" value="1"/>
</dbReference>
<dbReference type="EMBL" id="FJOG01000031">
    <property type="protein sequence ID" value="CZR65506.1"/>
    <property type="molecule type" value="Genomic_DNA"/>
</dbReference>
<dbReference type="STRING" id="576137.A0A1L7XKP5"/>
<reference evidence="4 5" key="1">
    <citation type="submission" date="2016-03" db="EMBL/GenBank/DDBJ databases">
        <authorList>
            <person name="Ploux O."/>
        </authorList>
    </citation>
    <scope>NUCLEOTIDE SEQUENCE [LARGE SCALE GENOMIC DNA]</scope>
    <source>
        <strain evidence="4 5">UAMH 11012</strain>
    </source>
</reference>
<dbReference type="GO" id="GO:0016651">
    <property type="term" value="F:oxidoreductase activity, acting on NAD(P)H"/>
    <property type="evidence" value="ECO:0007669"/>
    <property type="project" value="InterPro"/>
</dbReference>
<dbReference type="AlphaFoldDB" id="A0A1L7XKP5"/>
<sequence length="364" mass="38558">MDGKMEELVIYGVPEWTARRQTVEIPKPGPKEVLIKVFAAGLNPKDWKYTEDCNESEALNAGDDLAGIIEAVGSDVFEYKPGDRVAGFHRLGEPSGGYAAYALAPASTTFLLPPAVSFEEGATLPLASMTAAIALFQALRLPAPDTSTPGVKDLPVLIYGGATAVGGFALQLAKLSGLSPIITVAGAGIDFVKALDAATHIIDHRAGDAEHIQAEITAALGGKKLLHALDCVGGRDSWVAAGGVLAPGGQLNMLDWGEVLDWEPALDIPGPKAWTPPVGVELTFTLVSSAYGSKHDWISEERAAADADFAYTFYRYIARLLDEGRLRPHPHEVRPGGLDGILQGVKDLQAGKVSARKLVVKYVE</sequence>
<evidence type="ECO:0000313" key="5">
    <source>
        <dbReference type="Proteomes" id="UP000184330"/>
    </source>
</evidence>
<gene>
    <name evidence="4" type="ORF">PAC_15406</name>
</gene>
<dbReference type="Pfam" id="PF00107">
    <property type="entry name" value="ADH_zinc_N"/>
    <property type="match status" value="1"/>
</dbReference>
<evidence type="ECO:0000313" key="4">
    <source>
        <dbReference type="EMBL" id="CZR65506.1"/>
    </source>
</evidence>
<dbReference type="InterPro" id="IPR013149">
    <property type="entry name" value="ADH-like_C"/>
</dbReference>
<dbReference type="Gene3D" id="3.40.50.720">
    <property type="entry name" value="NAD(P)-binding Rossmann-like Domain"/>
    <property type="match status" value="1"/>
</dbReference>
<feature type="domain" description="Enoyl reductase (ER)" evidence="3">
    <location>
        <begin position="12"/>
        <end position="360"/>
    </location>
</feature>
<accession>A0A1L7XKP5</accession>
<evidence type="ECO:0000256" key="1">
    <source>
        <dbReference type="ARBA" id="ARBA00008072"/>
    </source>
</evidence>
<evidence type="ECO:0000259" key="3">
    <source>
        <dbReference type="SMART" id="SM00829"/>
    </source>
</evidence>
<dbReference type="InterPro" id="IPR047122">
    <property type="entry name" value="Trans-enoyl_RdTase-like"/>
</dbReference>
<dbReference type="InterPro" id="IPR013154">
    <property type="entry name" value="ADH-like_N"/>
</dbReference>
<keyword evidence="2" id="KW-0560">Oxidoreductase</keyword>
<protein>
    <submittedName>
        <fullName evidence="4">Related to zeta-crystallin / quinone reductase (NADPH)</fullName>
    </submittedName>
</protein>
<dbReference type="InterPro" id="IPR011032">
    <property type="entry name" value="GroES-like_sf"/>
</dbReference>
<dbReference type="Pfam" id="PF08240">
    <property type="entry name" value="ADH_N"/>
    <property type="match status" value="1"/>
</dbReference>
<keyword evidence="5" id="KW-1185">Reference proteome</keyword>